<evidence type="ECO:0000256" key="9">
    <source>
        <dbReference type="RuleBase" id="RU366066"/>
    </source>
</evidence>
<evidence type="ECO:0000259" key="12">
    <source>
        <dbReference type="PROSITE" id="PS50969"/>
    </source>
</evidence>
<dbReference type="PANTHER" id="PTHR23081">
    <property type="entry name" value="RNA POLYMERASE II CTD PHOSPHATASE"/>
    <property type="match status" value="1"/>
</dbReference>
<dbReference type="Gene3D" id="3.40.50.1000">
    <property type="entry name" value="HAD superfamily/HAD-like"/>
    <property type="match status" value="1"/>
</dbReference>
<dbReference type="Pfam" id="PF03031">
    <property type="entry name" value="NIF"/>
    <property type="match status" value="1"/>
</dbReference>
<proteinExistence type="predicted"/>
<dbReference type="Gene3D" id="3.40.50.10190">
    <property type="entry name" value="BRCT domain"/>
    <property type="match status" value="1"/>
</dbReference>
<comment type="catalytic activity">
    <reaction evidence="8 9">
        <text>O-phospho-L-threonyl-[protein] + H2O = L-threonyl-[protein] + phosphate</text>
        <dbReference type="Rhea" id="RHEA:47004"/>
        <dbReference type="Rhea" id="RHEA-COMP:11060"/>
        <dbReference type="Rhea" id="RHEA-COMP:11605"/>
        <dbReference type="ChEBI" id="CHEBI:15377"/>
        <dbReference type="ChEBI" id="CHEBI:30013"/>
        <dbReference type="ChEBI" id="CHEBI:43474"/>
        <dbReference type="ChEBI" id="CHEBI:61977"/>
        <dbReference type="EC" id="3.1.3.16"/>
    </reaction>
</comment>
<accession>A0A482X699</accession>
<evidence type="ECO:0000256" key="5">
    <source>
        <dbReference type="ARBA" id="ARBA00023242"/>
    </source>
</evidence>
<comment type="function">
    <text evidence="9">This promotes the activity of RNA polymerase II.</text>
</comment>
<dbReference type="PROSITE" id="PS50969">
    <property type="entry name" value="FCP1"/>
    <property type="match status" value="1"/>
</dbReference>
<dbReference type="GO" id="GO:0005634">
    <property type="term" value="C:nucleus"/>
    <property type="evidence" value="ECO:0007669"/>
    <property type="project" value="UniProtKB-SubCell"/>
</dbReference>
<feature type="region of interest" description="Disordered" evidence="10">
    <location>
        <begin position="301"/>
        <end position="524"/>
    </location>
</feature>
<feature type="region of interest" description="Disordered" evidence="10">
    <location>
        <begin position="778"/>
        <end position="848"/>
    </location>
</feature>
<evidence type="ECO:0000256" key="2">
    <source>
        <dbReference type="ARBA" id="ARBA00013081"/>
    </source>
</evidence>
<keyword evidence="3 9" id="KW-0378">Hydrolase</keyword>
<feature type="domain" description="FCP1 homology" evidence="12">
    <location>
        <begin position="107"/>
        <end position="271"/>
    </location>
</feature>
<protein>
    <recommendedName>
        <fullName evidence="6 9">RNA polymerase II subunit A C-terminal domain phosphatase</fullName>
        <ecNumber evidence="2 9">3.1.3.16</ecNumber>
    </recommendedName>
</protein>
<evidence type="ECO:0000259" key="11">
    <source>
        <dbReference type="PROSITE" id="PS50172"/>
    </source>
</evidence>
<feature type="compositionally biased region" description="Basic and acidic residues" evidence="10">
    <location>
        <begin position="371"/>
        <end position="389"/>
    </location>
</feature>
<evidence type="ECO:0000256" key="7">
    <source>
        <dbReference type="ARBA" id="ARBA00047761"/>
    </source>
</evidence>
<sequence>MDSHSKKVGGKPTDHSVRIALAMNDNLNLIQKKRVGYLIKCPVLELERGCSHPTVMNDLCAECGTDLRKEEQSAQCASVPMVHCIPDLKISEEQAQIIGKADEERLLKDRKLVLLVDLDQTLIHTTNDNIPNNLKDVYHFQLYGPKSPWYHTRFRPRTNQFLLAMSKFYELHICTFGARNYAHMIARFLDPDGKFFSHRILSRDECFNPNSKMANLKALFPCGDNMVCIIDDREDVWNFAPNLIHVKPYHFFSHTGDIHAPPGLSKCENDEKEGIDFTHFAEGTKVKSKAGKFKSKNGLNEKKKKEVNDSELEEGEIKSEDNTISESELETNEKSSISTKSITTPFAKPGLESDDVEDPTTDKPSIIPNRSIDENEKVEPTEEQMKSNEIENSTNDSADAKTVNENTIDAKTVEEDSKAKSSVVEKNELASSEASEEKSDKVETSVIDASSKSIGEADSTEDAATVEPVGKSNDLKQVGNSDSIGAVEKSVESKESKALDSSKDVQKVEPVDEKESKELKNGPDVTCSEERLKITEEDNLLEVEESDDYLLYLEDILKKVHAEFYSTYDSKKDADLKQIVPTLKEKVLAGTRLVFSGLVPTQAALEQSKAYYIAKSLGAEVTKELDKETTHLIAVRTGTAKVNAAKKMKHIKVVTPDWLWSCAERWERVEELLFPVSCEKTSSRHPPPHCVSPTHGLPAQRQRTPSGRFMDTINPLMSFSSEDIADMDAEVEDICNESESEGEERPAKRKKFQATFDQYESSSSSADSLSGENIRGWSKKRLKPDAPQIEEEESLNTRFRRGEDISSDVDLGEDSGASVGSEEPMDDISDGDWNMMGAALEREFLEGD</sequence>
<dbReference type="InterPro" id="IPR001357">
    <property type="entry name" value="BRCT_dom"/>
</dbReference>
<dbReference type="CDD" id="cd17729">
    <property type="entry name" value="BRCT_CTDP1"/>
    <property type="match status" value="1"/>
</dbReference>
<dbReference type="STRING" id="195883.A0A482X699"/>
<dbReference type="SMR" id="A0A482X699"/>
<dbReference type="EC" id="3.1.3.16" evidence="2 9"/>
<dbReference type="NCBIfam" id="TIGR02250">
    <property type="entry name" value="FCP1_euk"/>
    <property type="match status" value="1"/>
</dbReference>
<evidence type="ECO:0000256" key="8">
    <source>
        <dbReference type="ARBA" id="ARBA00048336"/>
    </source>
</evidence>
<evidence type="ECO:0000256" key="10">
    <source>
        <dbReference type="SAM" id="MobiDB-lite"/>
    </source>
</evidence>
<feature type="region of interest" description="Disordered" evidence="10">
    <location>
        <begin position="683"/>
        <end position="706"/>
    </location>
</feature>
<dbReference type="Pfam" id="PF00533">
    <property type="entry name" value="BRCT"/>
    <property type="match status" value="1"/>
</dbReference>
<dbReference type="InterPro" id="IPR036412">
    <property type="entry name" value="HAD-like_sf"/>
</dbReference>
<dbReference type="InterPro" id="IPR004274">
    <property type="entry name" value="FCP1_dom"/>
</dbReference>
<comment type="subcellular location">
    <subcellularLocation>
        <location evidence="1 9">Nucleus</location>
    </subcellularLocation>
</comment>
<comment type="catalytic activity">
    <reaction evidence="7 9">
        <text>O-phospho-L-seryl-[protein] + H2O = L-seryl-[protein] + phosphate</text>
        <dbReference type="Rhea" id="RHEA:20629"/>
        <dbReference type="Rhea" id="RHEA-COMP:9863"/>
        <dbReference type="Rhea" id="RHEA-COMP:11604"/>
        <dbReference type="ChEBI" id="CHEBI:15377"/>
        <dbReference type="ChEBI" id="CHEBI:29999"/>
        <dbReference type="ChEBI" id="CHEBI:43474"/>
        <dbReference type="ChEBI" id="CHEBI:83421"/>
        <dbReference type="EC" id="3.1.3.16"/>
    </reaction>
</comment>
<feature type="compositionally biased region" description="Polar residues" evidence="10">
    <location>
        <begin position="390"/>
        <end position="409"/>
    </location>
</feature>
<evidence type="ECO:0000256" key="1">
    <source>
        <dbReference type="ARBA" id="ARBA00004123"/>
    </source>
</evidence>
<evidence type="ECO:0000313" key="14">
    <source>
        <dbReference type="Proteomes" id="UP000291343"/>
    </source>
</evidence>
<evidence type="ECO:0000256" key="6">
    <source>
        <dbReference type="ARBA" id="ARBA00040602"/>
    </source>
</evidence>
<dbReference type="FunFam" id="3.40.50.1000:FF:000040">
    <property type="entry name" value="RNA polymerase II subunit A C-terminal domain phosphatase"/>
    <property type="match status" value="1"/>
</dbReference>
<dbReference type="OrthoDB" id="10249888at2759"/>
<dbReference type="InParanoid" id="A0A482X699"/>
<name>A0A482X699_LAOST</name>
<dbReference type="GO" id="GO:0008420">
    <property type="term" value="F:RNA polymerase II CTD heptapeptide repeat phosphatase activity"/>
    <property type="evidence" value="ECO:0007669"/>
    <property type="project" value="UniProtKB-UniRule"/>
</dbReference>
<gene>
    <name evidence="13" type="ORF">LSTR_LSTR000123</name>
</gene>
<dbReference type="SMART" id="SM00292">
    <property type="entry name" value="BRCT"/>
    <property type="match status" value="1"/>
</dbReference>
<dbReference type="SUPFAM" id="SSF56784">
    <property type="entry name" value="HAD-like"/>
    <property type="match status" value="1"/>
</dbReference>
<dbReference type="EMBL" id="QKKF02016774">
    <property type="protein sequence ID" value="RZF41409.1"/>
    <property type="molecule type" value="Genomic_DNA"/>
</dbReference>
<dbReference type="SMART" id="SM00577">
    <property type="entry name" value="CPDc"/>
    <property type="match status" value="1"/>
</dbReference>
<dbReference type="Proteomes" id="UP000291343">
    <property type="component" value="Unassembled WGS sequence"/>
</dbReference>
<dbReference type="FunCoup" id="A0A482X699">
    <property type="interactions" value="1058"/>
</dbReference>
<dbReference type="SUPFAM" id="SSF52113">
    <property type="entry name" value="BRCT domain"/>
    <property type="match status" value="1"/>
</dbReference>
<evidence type="ECO:0000256" key="3">
    <source>
        <dbReference type="ARBA" id="ARBA00022801"/>
    </source>
</evidence>
<dbReference type="PANTHER" id="PTHR23081:SF36">
    <property type="entry name" value="RNA POLYMERASE II SUBUNIT A C-TERMINAL DOMAIN PHOSPHATASE"/>
    <property type="match status" value="1"/>
</dbReference>
<dbReference type="CDD" id="cd07521">
    <property type="entry name" value="HAD_FCP1-like"/>
    <property type="match status" value="1"/>
</dbReference>
<evidence type="ECO:0000256" key="4">
    <source>
        <dbReference type="ARBA" id="ARBA00022912"/>
    </source>
</evidence>
<keyword evidence="5 9" id="KW-0539">Nucleus</keyword>
<organism evidence="13 14">
    <name type="scientific">Laodelphax striatellus</name>
    <name type="common">Small brown planthopper</name>
    <name type="synonym">Delphax striatella</name>
    <dbReference type="NCBI Taxonomy" id="195883"/>
    <lineage>
        <taxon>Eukaryota</taxon>
        <taxon>Metazoa</taxon>
        <taxon>Ecdysozoa</taxon>
        <taxon>Arthropoda</taxon>
        <taxon>Hexapoda</taxon>
        <taxon>Insecta</taxon>
        <taxon>Pterygota</taxon>
        <taxon>Neoptera</taxon>
        <taxon>Paraneoptera</taxon>
        <taxon>Hemiptera</taxon>
        <taxon>Auchenorrhyncha</taxon>
        <taxon>Fulgoroidea</taxon>
        <taxon>Delphacidae</taxon>
        <taxon>Criomorphinae</taxon>
        <taxon>Laodelphax</taxon>
    </lineage>
</organism>
<dbReference type="InterPro" id="IPR023214">
    <property type="entry name" value="HAD_sf"/>
</dbReference>
<feature type="domain" description="BRCT" evidence="11">
    <location>
        <begin position="583"/>
        <end position="676"/>
    </location>
</feature>
<keyword evidence="4" id="KW-0904">Protein phosphatase</keyword>
<feature type="compositionally biased region" description="Basic and acidic residues" evidence="10">
    <location>
        <begin position="489"/>
        <end position="521"/>
    </location>
</feature>
<dbReference type="InterPro" id="IPR039189">
    <property type="entry name" value="Fcp1"/>
</dbReference>
<reference evidence="13 14" key="1">
    <citation type="journal article" date="2017" name="Gigascience">
        <title>Genome sequence of the small brown planthopper, Laodelphax striatellus.</title>
        <authorList>
            <person name="Zhu J."/>
            <person name="Jiang F."/>
            <person name="Wang X."/>
            <person name="Yang P."/>
            <person name="Bao Y."/>
            <person name="Zhao W."/>
            <person name="Wang W."/>
            <person name="Lu H."/>
            <person name="Wang Q."/>
            <person name="Cui N."/>
            <person name="Li J."/>
            <person name="Chen X."/>
            <person name="Luo L."/>
            <person name="Yu J."/>
            <person name="Kang L."/>
            <person name="Cui F."/>
        </authorList>
    </citation>
    <scope>NUCLEOTIDE SEQUENCE [LARGE SCALE GENOMIC DNA]</scope>
    <source>
        <strain evidence="13">Lst14</strain>
    </source>
</reference>
<dbReference type="InterPro" id="IPR036420">
    <property type="entry name" value="BRCT_dom_sf"/>
</dbReference>
<keyword evidence="14" id="KW-1185">Reference proteome</keyword>
<feature type="compositionally biased region" description="Low complexity" evidence="10">
    <location>
        <begin position="334"/>
        <end position="344"/>
    </location>
</feature>
<dbReference type="InterPro" id="IPR011947">
    <property type="entry name" value="FCP1_euk"/>
</dbReference>
<dbReference type="PROSITE" id="PS50172">
    <property type="entry name" value="BRCT"/>
    <property type="match status" value="1"/>
</dbReference>
<comment type="caution">
    <text evidence="13">The sequence shown here is derived from an EMBL/GenBank/DDBJ whole genome shotgun (WGS) entry which is preliminary data.</text>
</comment>
<feature type="compositionally biased region" description="Basic and acidic residues" evidence="10">
    <location>
        <begin position="411"/>
        <end position="428"/>
    </location>
</feature>
<dbReference type="FunFam" id="3.40.50.10190:FF:000007">
    <property type="entry name" value="RNA polymerase II subunit A C-terminal domain phosphatase"/>
    <property type="match status" value="1"/>
</dbReference>
<dbReference type="AlphaFoldDB" id="A0A482X699"/>
<evidence type="ECO:0000313" key="13">
    <source>
        <dbReference type="EMBL" id="RZF41409.1"/>
    </source>
</evidence>